<dbReference type="Pfam" id="PF13673">
    <property type="entry name" value="Acetyltransf_10"/>
    <property type="match status" value="1"/>
</dbReference>
<proteinExistence type="predicted"/>
<accession>A0ABR9JZ36</accession>
<dbReference type="EMBL" id="JADBDZ010000001">
    <property type="protein sequence ID" value="MBE1535365.1"/>
    <property type="molecule type" value="Genomic_DNA"/>
</dbReference>
<comment type="caution">
    <text evidence="4">The sequence shown here is derived from an EMBL/GenBank/DDBJ whole genome shotgun (WGS) entry which is preliminary data.</text>
</comment>
<dbReference type="SUPFAM" id="SSF55729">
    <property type="entry name" value="Acyl-CoA N-acyltransferases (Nat)"/>
    <property type="match status" value="1"/>
</dbReference>
<evidence type="ECO:0000259" key="3">
    <source>
        <dbReference type="PROSITE" id="PS51186"/>
    </source>
</evidence>
<reference evidence="4 5" key="1">
    <citation type="submission" date="2020-10" db="EMBL/GenBank/DDBJ databases">
        <title>Sequencing the genomes of 1000 actinobacteria strains.</title>
        <authorList>
            <person name="Klenk H.-P."/>
        </authorList>
    </citation>
    <scope>NUCLEOTIDE SEQUENCE [LARGE SCALE GENOMIC DNA]</scope>
    <source>
        <strain evidence="4 5">DSM 46744</strain>
    </source>
</reference>
<keyword evidence="5" id="KW-1185">Reference proteome</keyword>
<dbReference type="Proteomes" id="UP000627838">
    <property type="component" value="Unassembled WGS sequence"/>
</dbReference>
<sequence length="179" mass="18744">MSETTAAIVRAGLPDAGEILTVQRAAYLAEAQLYGDPFIPPLVESLARLREALEQGDGIVLKAVLDGRLAGAVRARFNDRTCLVGRLVVAPDLQGRGIGGGLLRAIEEAVSGSADACALFTGHLSEANLRLYRRAGYRETHRERVAAHLTHVHMRKPLEAAAGAVGGTGTAETAEPAGA</sequence>
<dbReference type="PANTHER" id="PTHR43877">
    <property type="entry name" value="AMINOALKYLPHOSPHONATE N-ACETYLTRANSFERASE-RELATED-RELATED"/>
    <property type="match status" value="1"/>
</dbReference>
<dbReference type="PROSITE" id="PS51186">
    <property type="entry name" value="GNAT"/>
    <property type="match status" value="1"/>
</dbReference>
<evidence type="ECO:0000313" key="5">
    <source>
        <dbReference type="Proteomes" id="UP000627838"/>
    </source>
</evidence>
<dbReference type="InterPro" id="IPR050832">
    <property type="entry name" value="Bact_Acetyltransf"/>
</dbReference>
<evidence type="ECO:0000256" key="2">
    <source>
        <dbReference type="ARBA" id="ARBA00023315"/>
    </source>
</evidence>
<keyword evidence="2" id="KW-0012">Acyltransferase</keyword>
<evidence type="ECO:0000256" key="1">
    <source>
        <dbReference type="ARBA" id="ARBA00022679"/>
    </source>
</evidence>
<feature type="domain" description="N-acetyltransferase" evidence="3">
    <location>
        <begin position="17"/>
        <end position="159"/>
    </location>
</feature>
<dbReference type="InterPro" id="IPR000182">
    <property type="entry name" value="GNAT_dom"/>
</dbReference>
<organism evidence="4 5">
    <name type="scientific">Actinomadura algeriensis</name>
    <dbReference type="NCBI Taxonomy" id="1679523"/>
    <lineage>
        <taxon>Bacteria</taxon>
        <taxon>Bacillati</taxon>
        <taxon>Actinomycetota</taxon>
        <taxon>Actinomycetes</taxon>
        <taxon>Streptosporangiales</taxon>
        <taxon>Thermomonosporaceae</taxon>
        <taxon>Actinomadura</taxon>
    </lineage>
</organism>
<keyword evidence="1" id="KW-0808">Transferase</keyword>
<dbReference type="RefSeq" id="WP_192761585.1">
    <property type="nucleotide sequence ID" value="NZ_JADBDZ010000001.1"/>
</dbReference>
<dbReference type="PANTHER" id="PTHR43877:SF2">
    <property type="entry name" value="AMINOALKYLPHOSPHONATE N-ACETYLTRANSFERASE-RELATED"/>
    <property type="match status" value="1"/>
</dbReference>
<evidence type="ECO:0000313" key="4">
    <source>
        <dbReference type="EMBL" id="MBE1535365.1"/>
    </source>
</evidence>
<gene>
    <name evidence="4" type="ORF">H4W34_005198</name>
</gene>
<dbReference type="InterPro" id="IPR016181">
    <property type="entry name" value="Acyl_CoA_acyltransferase"/>
</dbReference>
<protein>
    <submittedName>
        <fullName evidence="4">GNAT superfamily N-acetyltransferase</fullName>
    </submittedName>
</protein>
<name>A0ABR9JZ36_9ACTN</name>
<dbReference type="Gene3D" id="3.40.630.30">
    <property type="match status" value="1"/>
</dbReference>